<protein>
    <recommendedName>
        <fullName evidence="3">DUF2789 domain-containing protein</fullName>
    </recommendedName>
</protein>
<keyword evidence="2" id="KW-1185">Reference proteome</keyword>
<dbReference type="Gene3D" id="1.10.10.1130">
    <property type="entry name" value="Uncharacterised protein PF10982, DUF2789"/>
    <property type="match status" value="1"/>
</dbReference>
<evidence type="ECO:0008006" key="3">
    <source>
        <dbReference type="Google" id="ProtNLM"/>
    </source>
</evidence>
<dbReference type="Pfam" id="PF10982">
    <property type="entry name" value="DUF2789"/>
    <property type="match status" value="1"/>
</dbReference>
<accession>A0A0R0DZ52</accession>
<dbReference type="STRING" id="659018.ABB34_13390"/>
<dbReference type="EMBL" id="LDJP01000086">
    <property type="protein sequence ID" value="KRG82974.1"/>
    <property type="molecule type" value="Genomic_DNA"/>
</dbReference>
<name>A0A0R0DZ52_9GAMM</name>
<gene>
    <name evidence="1" type="ORF">ABB34_13390</name>
</gene>
<dbReference type="RefSeq" id="WP_057641861.1">
    <property type="nucleotide sequence ID" value="NZ_LDJP01000086.1"/>
</dbReference>
<dbReference type="InterPro" id="IPR021250">
    <property type="entry name" value="DUF2789"/>
</dbReference>
<organism evidence="1 2">
    <name type="scientific">Stenotrophomonas daejeonensis</name>
    <dbReference type="NCBI Taxonomy" id="659018"/>
    <lineage>
        <taxon>Bacteria</taxon>
        <taxon>Pseudomonadati</taxon>
        <taxon>Pseudomonadota</taxon>
        <taxon>Gammaproteobacteria</taxon>
        <taxon>Lysobacterales</taxon>
        <taxon>Lysobacteraceae</taxon>
        <taxon>Stenotrophomonas</taxon>
    </lineage>
</organism>
<dbReference type="InterPro" id="IPR038086">
    <property type="entry name" value="DUF2789_sf"/>
</dbReference>
<dbReference type="Proteomes" id="UP000050940">
    <property type="component" value="Unassembled WGS sequence"/>
</dbReference>
<evidence type="ECO:0000313" key="1">
    <source>
        <dbReference type="EMBL" id="KRG82974.1"/>
    </source>
</evidence>
<proteinExistence type="predicted"/>
<dbReference type="PATRIC" id="fig|659018.3.peg.2892"/>
<reference evidence="1 2" key="1">
    <citation type="submission" date="2015-05" db="EMBL/GenBank/DDBJ databases">
        <title>Genome sequencing and analysis of members of genus Stenotrophomonas.</title>
        <authorList>
            <person name="Patil P.P."/>
            <person name="Midha S."/>
            <person name="Patil P.B."/>
        </authorList>
    </citation>
    <scope>NUCLEOTIDE SEQUENCE [LARGE SCALE GENOMIC DNA]</scope>
    <source>
        <strain evidence="1 2">JCM 16244</strain>
    </source>
</reference>
<dbReference type="AlphaFoldDB" id="A0A0R0DZ52"/>
<evidence type="ECO:0000313" key="2">
    <source>
        <dbReference type="Proteomes" id="UP000050940"/>
    </source>
</evidence>
<sequence length="87" mass="9752">MDETLPRMTNLFLQLGLDASEQGIAQFIRHHQLPCETGIGEAAYWNEGQRQFLREKIDSDGVWAIVVDQLNESLHEDATKASTTPAP</sequence>
<dbReference type="OrthoDB" id="5828847at2"/>
<comment type="caution">
    <text evidence="1">The sequence shown here is derived from an EMBL/GenBank/DDBJ whole genome shotgun (WGS) entry which is preliminary data.</text>
</comment>